<evidence type="ECO:0000256" key="4">
    <source>
        <dbReference type="SAM" id="MobiDB-lite"/>
    </source>
</evidence>
<dbReference type="GO" id="GO:1901137">
    <property type="term" value="P:carbohydrate derivative biosynthetic process"/>
    <property type="evidence" value="ECO:0007669"/>
    <property type="project" value="UniProtKB-ARBA"/>
</dbReference>
<dbReference type="GO" id="GO:0016758">
    <property type="term" value="F:hexosyltransferase activity"/>
    <property type="evidence" value="ECO:0007669"/>
    <property type="project" value="TreeGrafter"/>
</dbReference>
<feature type="domain" description="Glycosyl transferase family 1" evidence="5">
    <location>
        <begin position="402"/>
        <end position="568"/>
    </location>
</feature>
<evidence type="ECO:0000313" key="9">
    <source>
        <dbReference type="Proteomes" id="UP000254236"/>
    </source>
</evidence>
<reference evidence="8 10" key="2">
    <citation type="submission" date="2018-08" db="EMBL/GenBank/DDBJ databases">
        <title>Brachybacterium saurashtrense DSM 23186.</title>
        <authorList>
            <person name="Li Y."/>
        </authorList>
    </citation>
    <scope>NUCLEOTIDE SEQUENCE [LARGE SCALE GENOMIC DNA]</scope>
    <source>
        <strain evidence="8 10">DSM 23186</strain>
    </source>
</reference>
<keyword evidence="2" id="KW-0328">Glycosyltransferase</keyword>
<dbReference type="Proteomes" id="UP000282185">
    <property type="component" value="Unassembled WGS sequence"/>
</dbReference>
<feature type="region of interest" description="Disordered" evidence="4">
    <location>
        <begin position="153"/>
        <end position="172"/>
    </location>
</feature>
<dbReference type="Pfam" id="PF13579">
    <property type="entry name" value="Glyco_trans_4_4"/>
    <property type="match status" value="1"/>
</dbReference>
<dbReference type="EMBL" id="QSWH01000002">
    <property type="protein sequence ID" value="RRR24387.1"/>
    <property type="molecule type" value="Genomic_DNA"/>
</dbReference>
<keyword evidence="9" id="KW-1185">Reference proteome</keyword>
<evidence type="ECO:0000256" key="2">
    <source>
        <dbReference type="ARBA" id="ARBA00022676"/>
    </source>
</evidence>
<protein>
    <recommendedName>
        <fullName evidence="1">D-inositol 3-phosphate glycosyltransferase</fullName>
    </recommendedName>
</protein>
<dbReference type="SUPFAM" id="SSF53756">
    <property type="entry name" value="UDP-Glycosyltransferase/glycogen phosphorylase"/>
    <property type="match status" value="1"/>
</dbReference>
<dbReference type="InterPro" id="IPR001296">
    <property type="entry name" value="Glyco_trans_1"/>
</dbReference>
<dbReference type="EMBL" id="CP031356">
    <property type="protein sequence ID" value="AXK47266.1"/>
    <property type="molecule type" value="Genomic_DNA"/>
</dbReference>
<dbReference type="KEGG" id="bsau:DWV08_11680"/>
<proteinExistence type="predicted"/>
<dbReference type="AlphaFoldDB" id="A0A345YTL4"/>
<evidence type="ECO:0000256" key="1">
    <source>
        <dbReference type="ARBA" id="ARBA00021292"/>
    </source>
</evidence>
<dbReference type="OrthoDB" id="509705at2"/>
<dbReference type="Gene3D" id="3.40.50.2000">
    <property type="entry name" value="Glycogen Phosphorylase B"/>
    <property type="match status" value="2"/>
</dbReference>
<evidence type="ECO:0000313" key="7">
    <source>
        <dbReference type="EMBL" id="AXK47266.1"/>
    </source>
</evidence>
<keyword evidence="3" id="KW-0808">Transferase</keyword>
<evidence type="ECO:0000259" key="5">
    <source>
        <dbReference type="Pfam" id="PF00534"/>
    </source>
</evidence>
<evidence type="ECO:0000259" key="6">
    <source>
        <dbReference type="Pfam" id="PF13579"/>
    </source>
</evidence>
<dbReference type="PANTHER" id="PTHR45947:SF3">
    <property type="entry name" value="SULFOQUINOVOSYL TRANSFERASE SQD2"/>
    <property type="match status" value="1"/>
</dbReference>
<dbReference type="InterPro" id="IPR050194">
    <property type="entry name" value="Glycosyltransferase_grp1"/>
</dbReference>
<dbReference type="PANTHER" id="PTHR45947">
    <property type="entry name" value="SULFOQUINOVOSYL TRANSFERASE SQD2"/>
    <property type="match status" value="1"/>
</dbReference>
<dbReference type="Proteomes" id="UP000254236">
    <property type="component" value="Chromosome"/>
</dbReference>
<evidence type="ECO:0000256" key="3">
    <source>
        <dbReference type="ARBA" id="ARBA00022679"/>
    </source>
</evidence>
<evidence type="ECO:0000313" key="10">
    <source>
        <dbReference type="Proteomes" id="UP000282185"/>
    </source>
</evidence>
<feature type="compositionally biased region" description="Low complexity" evidence="4">
    <location>
        <begin position="159"/>
        <end position="170"/>
    </location>
</feature>
<accession>A0A345YTL4</accession>
<gene>
    <name evidence="7" type="ORF">DWV08_11680</name>
    <name evidence="8" type="ORF">DXU92_03430</name>
</gene>
<sequence>MPLTRHLRRNMRLLSHAVGQHLLDDPALLAIQVSRRLPMGARRFIGRAIRTAAARFPRGDGVAALGAFMAGHESTALGHVVAARKETSRTAAEVAVLLDRPDLLDASTPAGTRARALWARGDLSGAVEALESEGRGSTAQARRLRSELELLEDGHRLRPPASGAAHSAPSPERERLRVLHLITNSLPHTQSGYALRTHNVLTALDACGIESVALTRTGYPVMVGKPLCDDEDVIDEIRYRRTLPSPLGATAEDRLAQQVDEALRIVAEFRPHVLHATTDYRNALVAQAVSAATGIPWILEVRGLMEKTWIASHRSEASRAVAARSEKVRRTIDAEASLAREADAVVTLSRTMAEVLVERGVSRDRITLVPNGVDTRLLTEQRTPQEARARLHPSLPADALAVGAVSALVDYEGFDVLLRAVAALLADGDVATEVRDRLVVVLVGDGVSAPGLRALAEELGIEDRLHMPGRVPASRGRTWVQALDVVIVPRKDLEVSRTVTPQKPVEALALGRPVVVSDLPALRESVQDAHGHLAGVLAAPDDHESLAAAILAVLEDESRRRALSLEGRTVAAERTWPALMRRYESAYRAVIRGDNEETTSDE</sequence>
<organism evidence="8 10">
    <name type="scientific">Brachybacterium saurashtrense</name>
    <dbReference type="NCBI Taxonomy" id="556288"/>
    <lineage>
        <taxon>Bacteria</taxon>
        <taxon>Bacillati</taxon>
        <taxon>Actinomycetota</taxon>
        <taxon>Actinomycetes</taxon>
        <taxon>Micrococcales</taxon>
        <taxon>Dermabacteraceae</taxon>
        <taxon>Brachybacterium</taxon>
    </lineage>
</organism>
<feature type="domain" description="Glycosyltransferase subfamily 4-like N-terminal" evidence="6">
    <location>
        <begin position="192"/>
        <end position="372"/>
    </location>
</feature>
<reference evidence="7 9" key="1">
    <citation type="submission" date="2018-07" db="EMBL/GenBank/DDBJ databases">
        <title>Brachybacterium saurashtrense DSM 23186 genome sequence.</title>
        <authorList>
            <person name="Guo L."/>
        </authorList>
    </citation>
    <scope>NUCLEOTIDE SEQUENCE [LARGE SCALE GENOMIC DNA]</scope>
    <source>
        <strain evidence="7 9">DSM 23186</strain>
    </source>
</reference>
<dbReference type="Pfam" id="PF00534">
    <property type="entry name" value="Glycos_transf_1"/>
    <property type="match status" value="1"/>
</dbReference>
<evidence type="ECO:0000313" key="8">
    <source>
        <dbReference type="EMBL" id="RRR24387.1"/>
    </source>
</evidence>
<name>A0A345YTL4_9MICO</name>
<dbReference type="InterPro" id="IPR028098">
    <property type="entry name" value="Glyco_trans_4-like_N"/>
</dbReference>